<dbReference type="PANTHER" id="PTHR47837">
    <property type="entry name" value="GTP PYROPHOSPHOKINASE YJBM"/>
    <property type="match status" value="1"/>
</dbReference>
<dbReference type="Gene3D" id="1.10.287.860">
    <property type="entry name" value="Nucleotidyltransferase"/>
    <property type="match status" value="1"/>
</dbReference>
<evidence type="ECO:0000259" key="3">
    <source>
        <dbReference type="SMART" id="SM00954"/>
    </source>
</evidence>
<accession>A0A419SSD7</accession>
<dbReference type="Pfam" id="PF04607">
    <property type="entry name" value="RelA_SpoT"/>
    <property type="match status" value="1"/>
</dbReference>
<dbReference type="CDD" id="cd05399">
    <property type="entry name" value="NT_Rel-Spo_like"/>
    <property type="match status" value="1"/>
</dbReference>
<keyword evidence="2" id="KW-0175">Coiled coil</keyword>
<evidence type="ECO:0000256" key="2">
    <source>
        <dbReference type="SAM" id="Coils"/>
    </source>
</evidence>
<evidence type="ECO:0000313" key="5">
    <source>
        <dbReference type="Proteomes" id="UP000284277"/>
    </source>
</evidence>
<dbReference type="PANTHER" id="PTHR47837:SF2">
    <property type="entry name" value="GTP PYROPHOSPHOKINASE YWAC"/>
    <property type="match status" value="1"/>
</dbReference>
<feature type="coiled-coil region" evidence="2">
    <location>
        <begin position="39"/>
        <end position="66"/>
    </location>
</feature>
<name>A0A419SSD7_9FIRM</name>
<feature type="domain" description="RelA/SpoT" evidence="3">
    <location>
        <begin position="74"/>
        <end position="197"/>
    </location>
</feature>
<dbReference type="InterPro" id="IPR052366">
    <property type="entry name" value="GTP_Pyrophosphokinase"/>
</dbReference>
<evidence type="ECO:0000313" key="4">
    <source>
        <dbReference type="EMBL" id="RKD28183.1"/>
    </source>
</evidence>
<dbReference type="Proteomes" id="UP000284277">
    <property type="component" value="Unassembled WGS sequence"/>
</dbReference>
<dbReference type="Gene3D" id="3.30.460.10">
    <property type="entry name" value="Beta Polymerase, domain 2"/>
    <property type="match status" value="1"/>
</dbReference>
<dbReference type="AlphaFoldDB" id="A0A419SSD7"/>
<gene>
    <name evidence="4" type="ORF">BET01_11640</name>
</gene>
<protein>
    <submittedName>
        <fullName evidence="4">(P)ppGpp synthetase</fullName>
    </submittedName>
</protein>
<reference evidence="4 5" key="1">
    <citation type="submission" date="2016-08" db="EMBL/GenBank/DDBJ databases">
        <title>A new outlook on sporulation: Clostridium algidixylanolyticum.</title>
        <authorList>
            <person name="Poppleton D.I."/>
            <person name="Gribaldo S."/>
        </authorList>
    </citation>
    <scope>NUCLEOTIDE SEQUENCE [LARGE SCALE GENOMIC DNA]</scope>
    <source>
        <strain evidence="4 5">SPL73</strain>
    </source>
</reference>
<comment type="caution">
    <text evidence="4">The sequence shown here is derived from an EMBL/GenBank/DDBJ whole genome shotgun (WGS) entry which is preliminary data.</text>
</comment>
<dbReference type="InterPro" id="IPR007685">
    <property type="entry name" value="RelA_SpoT"/>
</dbReference>
<proteinExistence type="predicted"/>
<dbReference type="InterPro" id="IPR043519">
    <property type="entry name" value="NT_sf"/>
</dbReference>
<dbReference type="RefSeq" id="WP_120198812.1">
    <property type="nucleotide sequence ID" value="NZ_MCIA01000035.1"/>
</dbReference>
<organism evidence="4 5">
    <name type="scientific">Lacrimispora algidixylanolytica</name>
    <dbReference type="NCBI Taxonomy" id="94868"/>
    <lineage>
        <taxon>Bacteria</taxon>
        <taxon>Bacillati</taxon>
        <taxon>Bacillota</taxon>
        <taxon>Clostridia</taxon>
        <taxon>Lachnospirales</taxon>
        <taxon>Lachnospiraceae</taxon>
        <taxon>Lacrimispora</taxon>
    </lineage>
</organism>
<evidence type="ECO:0000256" key="1">
    <source>
        <dbReference type="ARBA" id="ARBA00004976"/>
    </source>
</evidence>
<dbReference type="SUPFAM" id="SSF81301">
    <property type="entry name" value="Nucleotidyltransferase"/>
    <property type="match status" value="1"/>
</dbReference>
<dbReference type="GO" id="GO:0015970">
    <property type="term" value="P:guanosine tetraphosphate biosynthetic process"/>
    <property type="evidence" value="ECO:0007669"/>
    <property type="project" value="UniProtKB-UniPathway"/>
</dbReference>
<sequence length="236" mass="27444">MNISMNPNSELNQSIVNVPNLVQVPDPLIKQAYQFQEAMMMYTCAIRELKTKLEVLNDELSVRNSRNPIELVKSRVKKPISIVEKLQRRGLSISLESMTENLDDVAGIRVICSFLDDIYAVAEMLTRQDDVHIIAIKDYIRHPKANGYRSYHMIVEIPVFFSDQKKWMRVEVQIRTIAMDFWASLDHQLKYKKEMEANSEDISIELRECAEVIANTDERMLNIRKKIEAQEIALNK</sequence>
<dbReference type="SMART" id="SM00954">
    <property type="entry name" value="RelA_SpoT"/>
    <property type="match status" value="1"/>
</dbReference>
<dbReference type="UniPathway" id="UPA00908">
    <property type="reaction ID" value="UER00884"/>
</dbReference>
<keyword evidence="5" id="KW-1185">Reference proteome</keyword>
<dbReference type="EMBL" id="MCIA01000035">
    <property type="protein sequence ID" value="RKD28183.1"/>
    <property type="molecule type" value="Genomic_DNA"/>
</dbReference>
<dbReference type="OrthoDB" id="9789634at2"/>
<comment type="pathway">
    <text evidence="1">Purine metabolism; ppGpp biosynthesis; ppGpp from GTP: step 1/2.</text>
</comment>